<dbReference type="InterPro" id="IPR016181">
    <property type="entry name" value="Acyl_CoA_acyltransferase"/>
</dbReference>
<keyword evidence="2" id="KW-1133">Transmembrane helix</keyword>
<keyword evidence="5" id="KW-1185">Reference proteome</keyword>
<dbReference type="GO" id="GO:0008080">
    <property type="term" value="F:N-acetyltransferase activity"/>
    <property type="evidence" value="ECO:0007669"/>
    <property type="project" value="InterPro"/>
</dbReference>
<dbReference type="Pfam" id="PF00583">
    <property type="entry name" value="Acetyltransf_1"/>
    <property type="match status" value="1"/>
</dbReference>
<dbReference type="CDD" id="cd04301">
    <property type="entry name" value="NAT_SF"/>
    <property type="match status" value="1"/>
</dbReference>
<dbReference type="PROSITE" id="PS51186">
    <property type="entry name" value="GNAT"/>
    <property type="match status" value="1"/>
</dbReference>
<dbReference type="EMBL" id="JACSEA010000001">
    <property type="protein sequence ID" value="KAF7411555.1"/>
    <property type="molecule type" value="Genomic_DNA"/>
</dbReference>
<sequence length="272" mass="32070">MNCFVVFRSYKQEDESFCKKLLKNGVMSLINPTYNEILVRGITFEIPIFMIVIILILFGVPLIHSLLVMPIVASIIYITLYAKFLNKANEIQKEVSNIPRIYMSNNSSCFWVAEVYEKNSLNYSQQDQEYILMTEEEFNYSDIDISSYIKKIVGTIALCKNNRIPNGAWIKRLYVHKDYRKKSIGSFLLNVALEFSIMQGYNRVNIVISEYRKDAKKLCIRKGFELYLCYKKPVFRSLITMLVYELTYQINYYINENFMAIDPYYAYYILNS</sequence>
<evidence type="ECO:0000313" key="4">
    <source>
        <dbReference type="EMBL" id="KAF7411555.1"/>
    </source>
</evidence>
<evidence type="ECO:0000313" key="5">
    <source>
        <dbReference type="Proteomes" id="UP000614350"/>
    </source>
</evidence>
<organism evidence="4 5">
    <name type="scientific">Vespula vulgaris</name>
    <name type="common">Yellow jacket</name>
    <name type="synonym">Wasp</name>
    <dbReference type="NCBI Taxonomy" id="7454"/>
    <lineage>
        <taxon>Eukaryota</taxon>
        <taxon>Metazoa</taxon>
        <taxon>Ecdysozoa</taxon>
        <taxon>Arthropoda</taxon>
        <taxon>Hexapoda</taxon>
        <taxon>Insecta</taxon>
        <taxon>Pterygota</taxon>
        <taxon>Neoptera</taxon>
        <taxon>Endopterygota</taxon>
        <taxon>Hymenoptera</taxon>
        <taxon>Apocrita</taxon>
        <taxon>Aculeata</taxon>
        <taxon>Vespoidea</taxon>
        <taxon>Vespidae</taxon>
        <taxon>Vespinae</taxon>
        <taxon>Vespula</taxon>
    </lineage>
</organism>
<dbReference type="PANTHER" id="PTHR13947:SF37">
    <property type="entry name" value="LD18367P"/>
    <property type="match status" value="1"/>
</dbReference>
<keyword evidence="2" id="KW-0812">Transmembrane</keyword>
<keyword evidence="1" id="KW-0808">Transferase</keyword>
<feature type="transmembrane region" description="Helical" evidence="2">
    <location>
        <begin position="37"/>
        <end position="60"/>
    </location>
</feature>
<feature type="transmembrane region" description="Helical" evidence="2">
    <location>
        <begin position="66"/>
        <end position="84"/>
    </location>
</feature>
<gene>
    <name evidence="4" type="ORF">HZH66_000451</name>
</gene>
<dbReference type="Gene3D" id="3.40.630.30">
    <property type="match status" value="1"/>
</dbReference>
<protein>
    <recommendedName>
        <fullName evidence="3">N-acetyltransferase domain-containing protein</fullName>
    </recommendedName>
</protein>
<accession>A0A834NIM8</accession>
<dbReference type="AlphaFoldDB" id="A0A834NIM8"/>
<dbReference type="InterPro" id="IPR000182">
    <property type="entry name" value="GNAT_dom"/>
</dbReference>
<proteinExistence type="predicted"/>
<reference evidence="4" key="1">
    <citation type="journal article" date="2020" name="G3 (Bethesda)">
        <title>High-Quality Assemblies for Three Invasive Social Wasps from the &lt;i&gt;Vespula&lt;/i&gt; Genus.</title>
        <authorList>
            <person name="Harrop T.W.R."/>
            <person name="Guhlin J."/>
            <person name="McLaughlin G.M."/>
            <person name="Permina E."/>
            <person name="Stockwell P."/>
            <person name="Gilligan J."/>
            <person name="Le Lec M.F."/>
            <person name="Gruber M.A.M."/>
            <person name="Quinn O."/>
            <person name="Lovegrove M."/>
            <person name="Duncan E.J."/>
            <person name="Remnant E.J."/>
            <person name="Van Eeckhoven J."/>
            <person name="Graham B."/>
            <person name="Knapp R.A."/>
            <person name="Langford K.W."/>
            <person name="Kronenberg Z."/>
            <person name="Press M.O."/>
            <person name="Eacker S.M."/>
            <person name="Wilson-Rankin E.E."/>
            <person name="Purcell J."/>
            <person name="Lester P.J."/>
            <person name="Dearden P.K."/>
        </authorList>
    </citation>
    <scope>NUCLEOTIDE SEQUENCE</scope>
    <source>
        <strain evidence="4">Marl-1</strain>
    </source>
</reference>
<evidence type="ECO:0000259" key="3">
    <source>
        <dbReference type="PROSITE" id="PS51186"/>
    </source>
</evidence>
<evidence type="ECO:0000256" key="2">
    <source>
        <dbReference type="SAM" id="Phobius"/>
    </source>
</evidence>
<comment type="caution">
    <text evidence="4">The sequence shown here is derived from an EMBL/GenBank/DDBJ whole genome shotgun (WGS) entry which is preliminary data.</text>
</comment>
<feature type="domain" description="N-acetyltransferase" evidence="3">
    <location>
        <begin position="96"/>
        <end position="249"/>
    </location>
</feature>
<dbReference type="Proteomes" id="UP000614350">
    <property type="component" value="Unassembled WGS sequence"/>
</dbReference>
<dbReference type="PANTHER" id="PTHR13947">
    <property type="entry name" value="GNAT FAMILY N-ACETYLTRANSFERASE"/>
    <property type="match status" value="1"/>
</dbReference>
<dbReference type="SUPFAM" id="SSF55729">
    <property type="entry name" value="Acyl-CoA N-acyltransferases (Nat)"/>
    <property type="match status" value="1"/>
</dbReference>
<dbReference type="InterPro" id="IPR050769">
    <property type="entry name" value="NAT_camello-type"/>
</dbReference>
<evidence type="ECO:0000256" key="1">
    <source>
        <dbReference type="ARBA" id="ARBA00022679"/>
    </source>
</evidence>
<name>A0A834NIM8_VESVU</name>
<keyword evidence="2" id="KW-0472">Membrane</keyword>